<sequence>MANMLKFLSLLLLSPVLGAGKNEFLLPPAWADKNPKYKTGDLLEIQWSTNWKVYSLWLWQIGTNKGKRIQGSLHGVSSYGWTVSTVGDLTQTDVFVLQVINENNSDYFICHSFNILENKATTARLPSTTSMNTSTISSTAIGASPTQACLTTPTGSSDQCDEAGLTPKTKVGIGVGVGLGCAFLMAMAAIIWYFRRRQKDSNASNAPLAWSPPDPSQNPSKQGPITQQPRFPVEVPGDFAVEAPSDHVRYELPS</sequence>
<dbReference type="Proteomes" id="UP000184300">
    <property type="component" value="Unassembled WGS sequence"/>
</dbReference>
<dbReference type="RefSeq" id="XP_022399542.1">
    <property type="nucleotide sequence ID" value="XM_022543631.1"/>
</dbReference>
<feature type="region of interest" description="Disordered" evidence="1">
    <location>
        <begin position="203"/>
        <end position="234"/>
    </location>
</feature>
<protein>
    <recommendedName>
        <fullName evidence="6">Mid2 domain-containing protein</fullName>
    </recommendedName>
</protein>
<evidence type="ECO:0000256" key="3">
    <source>
        <dbReference type="SAM" id="SignalP"/>
    </source>
</evidence>
<feature type="signal peptide" evidence="3">
    <location>
        <begin position="1"/>
        <end position="18"/>
    </location>
</feature>
<reference evidence="5" key="1">
    <citation type="journal article" date="2017" name="Genome Biol.">
        <title>Comparative genomics reveals high biological diversity and specific adaptations in the industrially and medically important fungal genus Aspergillus.</title>
        <authorList>
            <person name="de Vries R.P."/>
            <person name="Riley R."/>
            <person name="Wiebenga A."/>
            <person name="Aguilar-Osorio G."/>
            <person name="Amillis S."/>
            <person name="Uchima C.A."/>
            <person name="Anderluh G."/>
            <person name="Asadollahi M."/>
            <person name="Askin M."/>
            <person name="Barry K."/>
            <person name="Battaglia E."/>
            <person name="Bayram O."/>
            <person name="Benocci T."/>
            <person name="Braus-Stromeyer S.A."/>
            <person name="Caldana C."/>
            <person name="Canovas D."/>
            <person name="Cerqueira G.C."/>
            <person name="Chen F."/>
            <person name="Chen W."/>
            <person name="Choi C."/>
            <person name="Clum A."/>
            <person name="Dos Santos R.A."/>
            <person name="Damasio A.R."/>
            <person name="Diallinas G."/>
            <person name="Emri T."/>
            <person name="Fekete E."/>
            <person name="Flipphi M."/>
            <person name="Freyberg S."/>
            <person name="Gallo A."/>
            <person name="Gournas C."/>
            <person name="Habgood R."/>
            <person name="Hainaut M."/>
            <person name="Harispe M.L."/>
            <person name="Henrissat B."/>
            <person name="Hilden K.S."/>
            <person name="Hope R."/>
            <person name="Hossain A."/>
            <person name="Karabika E."/>
            <person name="Karaffa L."/>
            <person name="Karanyi Z."/>
            <person name="Krasevec N."/>
            <person name="Kuo A."/>
            <person name="Kusch H."/>
            <person name="LaButti K."/>
            <person name="Lagendijk E.L."/>
            <person name="Lapidus A."/>
            <person name="Levasseur A."/>
            <person name="Lindquist E."/>
            <person name="Lipzen A."/>
            <person name="Logrieco A.F."/>
            <person name="MacCabe A."/>
            <person name="Maekelae M.R."/>
            <person name="Malavazi I."/>
            <person name="Melin P."/>
            <person name="Meyer V."/>
            <person name="Mielnichuk N."/>
            <person name="Miskei M."/>
            <person name="Molnar A.P."/>
            <person name="Mule G."/>
            <person name="Ngan C.Y."/>
            <person name="Orejas M."/>
            <person name="Orosz E."/>
            <person name="Ouedraogo J.P."/>
            <person name="Overkamp K.M."/>
            <person name="Park H.-S."/>
            <person name="Perrone G."/>
            <person name="Piumi F."/>
            <person name="Punt P.J."/>
            <person name="Ram A.F."/>
            <person name="Ramon A."/>
            <person name="Rauscher S."/>
            <person name="Record E."/>
            <person name="Riano-Pachon D.M."/>
            <person name="Robert V."/>
            <person name="Roehrig J."/>
            <person name="Ruller R."/>
            <person name="Salamov A."/>
            <person name="Salih N.S."/>
            <person name="Samson R.A."/>
            <person name="Sandor E."/>
            <person name="Sanguinetti M."/>
            <person name="Schuetze T."/>
            <person name="Sepcic K."/>
            <person name="Shelest E."/>
            <person name="Sherlock G."/>
            <person name="Sophianopoulou V."/>
            <person name="Squina F.M."/>
            <person name="Sun H."/>
            <person name="Susca A."/>
            <person name="Todd R.B."/>
            <person name="Tsang A."/>
            <person name="Unkles S.E."/>
            <person name="van de Wiele N."/>
            <person name="van Rossen-Uffink D."/>
            <person name="Oliveira J.V."/>
            <person name="Vesth T.C."/>
            <person name="Visser J."/>
            <person name="Yu J.-H."/>
            <person name="Zhou M."/>
            <person name="Andersen M.R."/>
            <person name="Archer D.B."/>
            <person name="Baker S.E."/>
            <person name="Benoit I."/>
            <person name="Brakhage A.A."/>
            <person name="Braus G.H."/>
            <person name="Fischer R."/>
            <person name="Frisvad J.C."/>
            <person name="Goldman G.H."/>
            <person name="Houbraken J."/>
            <person name="Oakley B."/>
            <person name="Pocsi I."/>
            <person name="Scazzocchio C."/>
            <person name="Seiboth B."/>
            <person name="vanKuyk P.A."/>
            <person name="Wortman J."/>
            <person name="Dyer P.S."/>
            <person name="Grigoriev I.V."/>
        </authorList>
    </citation>
    <scope>NUCLEOTIDE SEQUENCE [LARGE SCALE GENOMIC DNA]</scope>
    <source>
        <strain evidence="5">CBS 516.65</strain>
    </source>
</reference>
<accession>A0A1L9VG22</accession>
<evidence type="ECO:0000256" key="1">
    <source>
        <dbReference type="SAM" id="MobiDB-lite"/>
    </source>
</evidence>
<feature type="compositionally biased region" description="Polar residues" evidence="1">
    <location>
        <begin position="217"/>
        <end position="229"/>
    </location>
</feature>
<dbReference type="STRING" id="1160497.A0A1L9VG22"/>
<proteinExistence type="predicted"/>
<keyword evidence="5" id="KW-1185">Reference proteome</keyword>
<keyword evidence="2" id="KW-0472">Membrane</keyword>
<evidence type="ECO:0000256" key="2">
    <source>
        <dbReference type="SAM" id="Phobius"/>
    </source>
</evidence>
<evidence type="ECO:0008006" key="6">
    <source>
        <dbReference type="Google" id="ProtNLM"/>
    </source>
</evidence>
<evidence type="ECO:0000313" key="4">
    <source>
        <dbReference type="EMBL" id="OJJ82844.1"/>
    </source>
</evidence>
<keyword evidence="2" id="KW-1133">Transmembrane helix</keyword>
<dbReference type="AlphaFoldDB" id="A0A1L9VG22"/>
<dbReference type="EMBL" id="KV878901">
    <property type="protein sequence ID" value="OJJ82844.1"/>
    <property type="molecule type" value="Genomic_DNA"/>
</dbReference>
<gene>
    <name evidence="4" type="ORF">ASPGLDRAFT_27081</name>
</gene>
<dbReference type="OrthoDB" id="4508148at2759"/>
<dbReference type="VEuPathDB" id="FungiDB:ASPGLDRAFT_27081"/>
<feature type="chain" id="PRO_5012792828" description="Mid2 domain-containing protein" evidence="3">
    <location>
        <begin position="19"/>
        <end position="254"/>
    </location>
</feature>
<keyword evidence="3" id="KW-0732">Signal</keyword>
<evidence type="ECO:0000313" key="5">
    <source>
        <dbReference type="Proteomes" id="UP000184300"/>
    </source>
</evidence>
<keyword evidence="2" id="KW-0812">Transmembrane</keyword>
<name>A0A1L9VG22_ASPGL</name>
<organism evidence="4 5">
    <name type="scientific">Aspergillus glaucus CBS 516.65</name>
    <dbReference type="NCBI Taxonomy" id="1160497"/>
    <lineage>
        <taxon>Eukaryota</taxon>
        <taxon>Fungi</taxon>
        <taxon>Dikarya</taxon>
        <taxon>Ascomycota</taxon>
        <taxon>Pezizomycotina</taxon>
        <taxon>Eurotiomycetes</taxon>
        <taxon>Eurotiomycetidae</taxon>
        <taxon>Eurotiales</taxon>
        <taxon>Aspergillaceae</taxon>
        <taxon>Aspergillus</taxon>
        <taxon>Aspergillus subgen. Aspergillus</taxon>
    </lineage>
</organism>
<dbReference type="GeneID" id="34459892"/>
<feature type="transmembrane region" description="Helical" evidence="2">
    <location>
        <begin position="171"/>
        <end position="194"/>
    </location>
</feature>